<dbReference type="InterPro" id="IPR017946">
    <property type="entry name" value="PLC-like_Pdiesterase_TIM-brl"/>
</dbReference>
<dbReference type="RefSeq" id="WP_377213907.1">
    <property type="nucleotide sequence ID" value="NZ_JBHTJV010000026.1"/>
</dbReference>
<comment type="caution">
    <text evidence="2">The sequence shown here is derived from an EMBL/GenBank/DDBJ whole genome shotgun (WGS) entry which is preliminary data.</text>
</comment>
<dbReference type="PROSITE" id="PS51704">
    <property type="entry name" value="GP_PDE"/>
    <property type="match status" value="1"/>
</dbReference>
<keyword evidence="3" id="KW-1185">Reference proteome</keyword>
<dbReference type="InterPro" id="IPR030395">
    <property type="entry name" value="GP_PDE_dom"/>
</dbReference>
<proteinExistence type="predicted"/>
<protein>
    <submittedName>
        <fullName evidence="2">Glycerophosphodiester phosphodiesterase family protein</fullName>
    </submittedName>
</protein>
<dbReference type="PANTHER" id="PTHR46211">
    <property type="entry name" value="GLYCEROPHOSPHORYL DIESTER PHOSPHODIESTERASE"/>
    <property type="match status" value="1"/>
</dbReference>
<dbReference type="EMBL" id="JBHTJV010000026">
    <property type="protein sequence ID" value="MFD0918058.1"/>
    <property type="molecule type" value="Genomic_DNA"/>
</dbReference>
<evidence type="ECO:0000313" key="2">
    <source>
        <dbReference type="EMBL" id="MFD0918058.1"/>
    </source>
</evidence>
<name>A0ABW3FJU8_9HYPH</name>
<evidence type="ECO:0000259" key="1">
    <source>
        <dbReference type="PROSITE" id="PS51704"/>
    </source>
</evidence>
<dbReference type="SUPFAM" id="SSF51695">
    <property type="entry name" value="PLC-like phosphodiesterases"/>
    <property type="match status" value="1"/>
</dbReference>
<dbReference type="Gene3D" id="3.20.20.190">
    <property type="entry name" value="Phosphatidylinositol (PI) phosphodiesterase"/>
    <property type="match status" value="1"/>
</dbReference>
<reference evidence="3" key="1">
    <citation type="journal article" date="2019" name="Int. J. Syst. Evol. Microbiol.">
        <title>The Global Catalogue of Microorganisms (GCM) 10K type strain sequencing project: providing services to taxonomists for standard genome sequencing and annotation.</title>
        <authorList>
            <consortium name="The Broad Institute Genomics Platform"/>
            <consortium name="The Broad Institute Genome Sequencing Center for Infectious Disease"/>
            <person name="Wu L."/>
            <person name="Ma J."/>
        </authorList>
    </citation>
    <scope>NUCLEOTIDE SEQUENCE [LARGE SCALE GENOMIC DNA]</scope>
    <source>
        <strain evidence="3">CCUG 60023</strain>
    </source>
</reference>
<evidence type="ECO:0000313" key="3">
    <source>
        <dbReference type="Proteomes" id="UP001597101"/>
    </source>
</evidence>
<sequence>MLTPAPSWLIERPITHRALHDRTKGRAENSWSAFQAAIDAGYAIECDLQVTKTGESVVFHDPDLERMTGATDTVRSQTPQQLSKHKLLDTNDTIHTLSEHLEQVAGRVPLVLELKGVEGEDAGFVEGVAKALEGYDGQVAVMSFDHWICAQFADRMPNTPRGLTAYGGADTTQIHREAMDTFDLQFVSYNVKELPSTFVNDMRSLGLPVITWTVRTPEQVEATFAHADQMTFEGFTPPNTLNRNNHG</sequence>
<feature type="domain" description="GP-PDE" evidence="1">
    <location>
        <begin position="11"/>
        <end position="245"/>
    </location>
</feature>
<gene>
    <name evidence="2" type="ORF">ACFQ14_16770</name>
</gene>
<organism evidence="2 3">
    <name type="scientific">Pseudahrensia aquimaris</name>
    <dbReference type="NCBI Taxonomy" id="744461"/>
    <lineage>
        <taxon>Bacteria</taxon>
        <taxon>Pseudomonadati</taxon>
        <taxon>Pseudomonadota</taxon>
        <taxon>Alphaproteobacteria</taxon>
        <taxon>Hyphomicrobiales</taxon>
        <taxon>Ahrensiaceae</taxon>
        <taxon>Pseudahrensia</taxon>
    </lineage>
</organism>
<dbReference type="PANTHER" id="PTHR46211:SF1">
    <property type="entry name" value="GLYCEROPHOSPHODIESTER PHOSPHODIESTERASE, CYTOPLASMIC"/>
    <property type="match status" value="1"/>
</dbReference>
<dbReference type="Proteomes" id="UP001597101">
    <property type="component" value="Unassembled WGS sequence"/>
</dbReference>
<dbReference type="Pfam" id="PF03009">
    <property type="entry name" value="GDPD"/>
    <property type="match status" value="1"/>
</dbReference>
<accession>A0ABW3FJU8</accession>